<accession>A0ABN1ZA38</accession>
<dbReference type="Proteomes" id="UP001501742">
    <property type="component" value="Unassembled WGS sequence"/>
</dbReference>
<dbReference type="EMBL" id="BAAAJX010000003">
    <property type="protein sequence ID" value="GAA1492453.1"/>
    <property type="molecule type" value="Genomic_DNA"/>
</dbReference>
<sequence length="159" mass="16336">MTTPNGLDHVRPVFRRILLQGAVLAGALAVVGGVVGWFVAGGPGLTGGLIGAVMSVVFCGLTAVSVLLAIRFSGGQMISGAFFGTIMGTFLVKFVVFIVVLVALKDRDWVNTPVLAIAIIIGVIGSLVIDVTVIARARVPIGVELPGDRTDAEDRGPVA</sequence>
<feature type="transmembrane region" description="Helical" evidence="1">
    <location>
        <begin position="17"/>
        <end position="39"/>
    </location>
</feature>
<evidence type="ECO:0000313" key="3">
    <source>
        <dbReference type="Proteomes" id="UP001501742"/>
    </source>
</evidence>
<reference evidence="2 3" key="1">
    <citation type="journal article" date="2019" name="Int. J. Syst. Evol. Microbiol.">
        <title>The Global Catalogue of Microorganisms (GCM) 10K type strain sequencing project: providing services to taxonomists for standard genome sequencing and annotation.</title>
        <authorList>
            <consortium name="The Broad Institute Genomics Platform"/>
            <consortium name="The Broad Institute Genome Sequencing Center for Infectious Disease"/>
            <person name="Wu L."/>
            <person name="Ma J."/>
        </authorList>
    </citation>
    <scope>NUCLEOTIDE SEQUENCE [LARGE SCALE GENOMIC DNA]</scope>
    <source>
        <strain evidence="2 3">JCM 12140</strain>
    </source>
</reference>
<evidence type="ECO:0008006" key="4">
    <source>
        <dbReference type="Google" id="ProtNLM"/>
    </source>
</evidence>
<proteinExistence type="predicted"/>
<feature type="transmembrane region" description="Helical" evidence="1">
    <location>
        <begin position="45"/>
        <end position="70"/>
    </location>
</feature>
<dbReference type="RefSeq" id="WP_204607688.1">
    <property type="nucleotide sequence ID" value="NZ_BAAAJX010000003.1"/>
</dbReference>
<organism evidence="2 3">
    <name type="scientific">Curtobacterium herbarum</name>
    <dbReference type="NCBI Taxonomy" id="150122"/>
    <lineage>
        <taxon>Bacteria</taxon>
        <taxon>Bacillati</taxon>
        <taxon>Actinomycetota</taxon>
        <taxon>Actinomycetes</taxon>
        <taxon>Micrococcales</taxon>
        <taxon>Microbacteriaceae</taxon>
        <taxon>Curtobacterium</taxon>
    </lineage>
</organism>
<feature type="transmembrane region" description="Helical" evidence="1">
    <location>
        <begin position="110"/>
        <end position="129"/>
    </location>
</feature>
<comment type="caution">
    <text evidence="2">The sequence shown here is derived from an EMBL/GenBank/DDBJ whole genome shotgun (WGS) entry which is preliminary data.</text>
</comment>
<keyword evidence="3" id="KW-1185">Reference proteome</keyword>
<gene>
    <name evidence="2" type="ORF">GCM10009627_07990</name>
</gene>
<evidence type="ECO:0000256" key="1">
    <source>
        <dbReference type="SAM" id="Phobius"/>
    </source>
</evidence>
<evidence type="ECO:0000313" key="2">
    <source>
        <dbReference type="EMBL" id="GAA1492453.1"/>
    </source>
</evidence>
<feature type="transmembrane region" description="Helical" evidence="1">
    <location>
        <begin position="82"/>
        <end position="104"/>
    </location>
</feature>
<name>A0ABN1ZA38_9MICO</name>
<protein>
    <recommendedName>
        <fullName evidence="4">ATP synthase protein I</fullName>
    </recommendedName>
</protein>
<keyword evidence="1" id="KW-0472">Membrane</keyword>
<keyword evidence="1" id="KW-0812">Transmembrane</keyword>
<keyword evidence="1" id="KW-1133">Transmembrane helix</keyword>